<evidence type="ECO:0000313" key="9">
    <source>
        <dbReference type="Proteomes" id="UP000176740"/>
    </source>
</evidence>
<dbReference type="Gene3D" id="1.10.1330.10">
    <property type="entry name" value="Dockerin domain"/>
    <property type="match status" value="1"/>
</dbReference>
<dbReference type="Gene3D" id="3.40.50.200">
    <property type="entry name" value="Peptidase S8/S53 domain"/>
    <property type="match status" value="1"/>
</dbReference>
<feature type="active site" description="Charge relay system" evidence="5">
    <location>
        <position position="300"/>
    </location>
</feature>
<dbReference type="InterPro" id="IPR054399">
    <property type="entry name" value="Fervidolysin-like_N_prodom"/>
</dbReference>
<organism evidence="8 9">
    <name type="scientific">Candidatus Curtissbacteria bacterium RIFCSPLOWO2_01_FULL_38_11b</name>
    <dbReference type="NCBI Taxonomy" id="1797725"/>
    <lineage>
        <taxon>Bacteria</taxon>
        <taxon>Candidatus Curtissiibacteriota</taxon>
    </lineage>
</organism>
<evidence type="ECO:0000256" key="2">
    <source>
        <dbReference type="ARBA" id="ARBA00022670"/>
    </source>
</evidence>
<keyword evidence="3 5" id="KW-0378">Hydrolase</keyword>
<dbReference type="InterPro" id="IPR023827">
    <property type="entry name" value="Peptidase_S8_Asp-AS"/>
</dbReference>
<dbReference type="InterPro" id="IPR036439">
    <property type="entry name" value="Dockerin_dom_sf"/>
</dbReference>
<evidence type="ECO:0000313" key="8">
    <source>
        <dbReference type="EMBL" id="OGD98382.1"/>
    </source>
</evidence>
<dbReference type="Pfam" id="PF22148">
    <property type="entry name" value="Fervidolysin_NPro-like"/>
    <property type="match status" value="1"/>
</dbReference>
<evidence type="ECO:0000256" key="1">
    <source>
        <dbReference type="ARBA" id="ARBA00011073"/>
    </source>
</evidence>
<sequence length="586" mass="64205">MYARIFSLRIRYLLTFGLAITTLFFVLTEKTKPLEATTSQAITDQNGDGIINLVDARLLAPPQTVNCPVCVDVNGDKKIDSMDVYLVRFNAGLESPDEGKYSYKPRLDVNNDGVLSQADADIIQTYVGQGVQAPAFGLDDPSELTFGYVADELLVKFKIGVVSQQKSPIFTKFNANAKESFNLVNTDKIKINTNNIEALQKQLNNESDVEKAYKNHVGELMTNDPYWQNQWGHRQIRIEETWYTETKGSATNPVQVAVIDTGLDVNHPDIQKNLSSTRRNILIDSPQDPDYSNVDDTEGHGTLMSGIIAATANNDKGIAGLAQNVELIPIKAGASVSDSAIGKAFEWIIGEVNRGDLDIKVINMSFGYGYTDSNSFLTNFHLQYAREKLGIVLVASAGNDGRGDCEYPARHQNVICVGATNAQDAICNLSSGKSDADILAPGSEIISLSAAAIDADGNGVHTSSGCWTSQAAAYISGVAALCRTVSFLPKSTEITREDLKCKNMNHQGYGRVDAWATLWWRNCHKYDFNNDLKINTLDAQSVAFRFNQPSTYNILYDIAPVGTDGRIDLGDVYAILQRDGLFCPAW</sequence>
<name>A0A1F5H2J2_9BACT</name>
<dbReference type="GO" id="GO:0000272">
    <property type="term" value="P:polysaccharide catabolic process"/>
    <property type="evidence" value="ECO:0007669"/>
    <property type="project" value="InterPro"/>
</dbReference>
<evidence type="ECO:0000256" key="3">
    <source>
        <dbReference type="ARBA" id="ARBA00022801"/>
    </source>
</evidence>
<dbReference type="PANTHER" id="PTHR43806">
    <property type="entry name" value="PEPTIDASE S8"/>
    <property type="match status" value="1"/>
</dbReference>
<dbReference type="Proteomes" id="UP000176740">
    <property type="component" value="Unassembled WGS sequence"/>
</dbReference>
<dbReference type="STRING" id="1797725.A3A49_01435"/>
<proteinExistence type="inferred from homology"/>
<dbReference type="SUPFAM" id="SSF52743">
    <property type="entry name" value="Subtilisin-like"/>
    <property type="match status" value="1"/>
</dbReference>
<evidence type="ECO:0000256" key="5">
    <source>
        <dbReference type="PROSITE-ProRule" id="PRU01240"/>
    </source>
</evidence>
<keyword evidence="2 5" id="KW-0645">Protease</keyword>
<comment type="caution">
    <text evidence="8">The sequence shown here is derived from an EMBL/GenBank/DDBJ whole genome shotgun (WGS) entry which is preliminary data.</text>
</comment>
<dbReference type="PROSITE" id="PS51892">
    <property type="entry name" value="SUBTILASE"/>
    <property type="match status" value="1"/>
</dbReference>
<dbReference type="PANTHER" id="PTHR43806:SF11">
    <property type="entry name" value="CEREVISIN-RELATED"/>
    <property type="match status" value="1"/>
</dbReference>
<dbReference type="GO" id="GO:0004553">
    <property type="term" value="F:hydrolase activity, hydrolyzing O-glycosyl compounds"/>
    <property type="evidence" value="ECO:0007669"/>
    <property type="project" value="InterPro"/>
</dbReference>
<dbReference type="InterPro" id="IPR002105">
    <property type="entry name" value="Dockerin_1_rpt"/>
</dbReference>
<dbReference type="InterPro" id="IPR050131">
    <property type="entry name" value="Peptidase_S8_subtilisin-like"/>
</dbReference>
<dbReference type="GO" id="GO:0004252">
    <property type="term" value="F:serine-type endopeptidase activity"/>
    <property type="evidence" value="ECO:0007669"/>
    <property type="project" value="UniProtKB-UniRule"/>
</dbReference>
<comment type="similarity">
    <text evidence="1 5">Belongs to the peptidase S8 family.</text>
</comment>
<dbReference type="InterPro" id="IPR000209">
    <property type="entry name" value="Peptidase_S8/S53_dom"/>
</dbReference>
<feature type="active site" description="Charge relay system" evidence="5">
    <location>
        <position position="260"/>
    </location>
</feature>
<dbReference type="PRINTS" id="PR00723">
    <property type="entry name" value="SUBTILISIN"/>
</dbReference>
<dbReference type="Pfam" id="PF00082">
    <property type="entry name" value="Peptidase_S8"/>
    <property type="match status" value="1"/>
</dbReference>
<gene>
    <name evidence="8" type="ORF">A3A49_01435</name>
</gene>
<reference evidence="8 9" key="1">
    <citation type="journal article" date="2016" name="Nat. Commun.">
        <title>Thousands of microbial genomes shed light on interconnected biogeochemical processes in an aquifer system.</title>
        <authorList>
            <person name="Anantharaman K."/>
            <person name="Brown C.T."/>
            <person name="Hug L.A."/>
            <person name="Sharon I."/>
            <person name="Castelle C.J."/>
            <person name="Probst A.J."/>
            <person name="Thomas B.C."/>
            <person name="Singh A."/>
            <person name="Wilkins M.J."/>
            <person name="Karaoz U."/>
            <person name="Brodie E.L."/>
            <person name="Williams K.H."/>
            <person name="Hubbard S.S."/>
            <person name="Banfield J.F."/>
        </authorList>
    </citation>
    <scope>NUCLEOTIDE SEQUENCE [LARGE SCALE GENOMIC DNA]</scope>
</reference>
<accession>A0A1F5H2J2</accession>
<dbReference type="PROSITE" id="PS00136">
    <property type="entry name" value="SUBTILASE_ASP"/>
    <property type="match status" value="1"/>
</dbReference>
<evidence type="ECO:0000259" key="7">
    <source>
        <dbReference type="Pfam" id="PF22148"/>
    </source>
</evidence>
<dbReference type="EMBL" id="MFBO01000011">
    <property type="protein sequence ID" value="OGD98382.1"/>
    <property type="molecule type" value="Genomic_DNA"/>
</dbReference>
<dbReference type="SUPFAM" id="SSF63446">
    <property type="entry name" value="Type I dockerin domain"/>
    <property type="match status" value="1"/>
</dbReference>
<dbReference type="InterPro" id="IPR036852">
    <property type="entry name" value="Peptidase_S8/S53_dom_sf"/>
</dbReference>
<evidence type="ECO:0000256" key="4">
    <source>
        <dbReference type="ARBA" id="ARBA00022825"/>
    </source>
</evidence>
<dbReference type="GO" id="GO:0006508">
    <property type="term" value="P:proteolysis"/>
    <property type="evidence" value="ECO:0007669"/>
    <property type="project" value="UniProtKB-KW"/>
</dbReference>
<keyword evidence="4 5" id="KW-0720">Serine protease</keyword>
<dbReference type="Pfam" id="PF00404">
    <property type="entry name" value="Dockerin_1"/>
    <property type="match status" value="1"/>
</dbReference>
<dbReference type="AlphaFoldDB" id="A0A1F5H2J2"/>
<feature type="domain" description="Peptidase S8/S53" evidence="6">
    <location>
        <begin position="254"/>
        <end position="484"/>
    </location>
</feature>
<dbReference type="InterPro" id="IPR015500">
    <property type="entry name" value="Peptidase_S8_subtilisin-rel"/>
</dbReference>
<evidence type="ECO:0000259" key="6">
    <source>
        <dbReference type="Pfam" id="PF00082"/>
    </source>
</evidence>
<feature type="active site" description="Charge relay system" evidence="5">
    <location>
        <position position="469"/>
    </location>
</feature>
<protein>
    <submittedName>
        <fullName evidence="8">Uncharacterized protein</fullName>
    </submittedName>
</protein>
<feature type="domain" description="Fervidolysin-like N-terminal prodomain" evidence="7">
    <location>
        <begin position="147"/>
        <end position="212"/>
    </location>
</feature>
<dbReference type="CDD" id="cd14256">
    <property type="entry name" value="Dockerin_I"/>
    <property type="match status" value="1"/>
</dbReference>